<dbReference type="Proteomes" id="UP000283426">
    <property type="component" value="Unassembled WGS sequence"/>
</dbReference>
<evidence type="ECO:0000313" key="2">
    <source>
        <dbReference type="EMBL" id="RGV20583.1"/>
    </source>
</evidence>
<evidence type="ECO:0000313" key="1">
    <source>
        <dbReference type="EMBL" id="MCG4958249.1"/>
    </source>
</evidence>
<name>A0A413IGK9_9BACT</name>
<evidence type="ECO:0000313" key="4">
    <source>
        <dbReference type="Proteomes" id="UP000283426"/>
    </source>
</evidence>
<dbReference type="EMBL" id="QRYW01000039">
    <property type="protein sequence ID" value="RGV20583.1"/>
    <property type="molecule type" value="Genomic_DNA"/>
</dbReference>
<dbReference type="Proteomes" id="UP001199750">
    <property type="component" value="Unassembled WGS sequence"/>
</dbReference>
<dbReference type="Proteomes" id="UP000284434">
    <property type="component" value="Unassembled WGS sequence"/>
</dbReference>
<proteinExistence type="predicted"/>
<sequence>MMKYKKIFLSVTILSIITINLTIPSYNSLPTGSLQLSQIAFANDTEGGDGGNDFKKCEQGNVSFFPAHGAIACLYCGDCLAHWVFPTYDGDCKLFNK</sequence>
<dbReference type="EMBL" id="JAKNDN010000001">
    <property type="protein sequence ID" value="MCG4958249.1"/>
    <property type="molecule type" value="Genomic_DNA"/>
</dbReference>
<protein>
    <submittedName>
        <fullName evidence="3">Uncharacterized protein</fullName>
    </submittedName>
</protein>
<dbReference type="AlphaFoldDB" id="A0A413IGK9"/>
<dbReference type="EMBL" id="QSCO01000001">
    <property type="protein sequence ID" value="RGY09731.1"/>
    <property type="molecule type" value="Genomic_DNA"/>
</dbReference>
<accession>A0A413IGK9</accession>
<evidence type="ECO:0000313" key="5">
    <source>
        <dbReference type="Proteomes" id="UP000284434"/>
    </source>
</evidence>
<gene>
    <name evidence="2" type="ORF">DWW24_16145</name>
    <name evidence="3" type="ORF">DXA53_00040</name>
    <name evidence="1" type="ORF">L0P03_00045</name>
</gene>
<evidence type="ECO:0000313" key="3">
    <source>
        <dbReference type="EMBL" id="RGY09731.1"/>
    </source>
</evidence>
<comment type="caution">
    <text evidence="3">The sequence shown here is derived from an EMBL/GenBank/DDBJ whole genome shotgun (WGS) entry which is preliminary data.</text>
</comment>
<dbReference type="RefSeq" id="WP_046405808.1">
    <property type="nucleotide sequence ID" value="NZ_BAABYK010000001.1"/>
</dbReference>
<reference evidence="4 5" key="1">
    <citation type="submission" date="2018-08" db="EMBL/GenBank/DDBJ databases">
        <title>A genome reference for cultivated species of the human gut microbiota.</title>
        <authorList>
            <person name="Zou Y."/>
            <person name="Xue W."/>
            <person name="Luo G."/>
        </authorList>
    </citation>
    <scope>NUCLEOTIDE SEQUENCE [LARGE SCALE GENOMIC DNA]</scope>
    <source>
        <strain evidence="2 4">AF14-6AC</strain>
        <strain evidence="3 5">OF03-11</strain>
    </source>
</reference>
<reference evidence="1" key="2">
    <citation type="submission" date="2022-01" db="EMBL/GenBank/DDBJ databases">
        <title>Collection of gut derived symbiotic bacterial strains cultured from healthy donors.</title>
        <authorList>
            <person name="Lin H."/>
            <person name="Kohout C."/>
            <person name="Waligurski E."/>
            <person name="Pamer E.G."/>
        </authorList>
    </citation>
    <scope>NUCLEOTIDE SEQUENCE</scope>
    <source>
        <strain evidence="1">DFI.1.149</strain>
    </source>
</reference>
<organism evidence="3 5">
    <name type="scientific">Odoribacter splanchnicus</name>
    <dbReference type="NCBI Taxonomy" id="28118"/>
    <lineage>
        <taxon>Bacteria</taxon>
        <taxon>Pseudomonadati</taxon>
        <taxon>Bacteroidota</taxon>
        <taxon>Bacteroidia</taxon>
        <taxon>Bacteroidales</taxon>
        <taxon>Odoribacteraceae</taxon>
        <taxon>Odoribacter</taxon>
    </lineage>
</organism>